<feature type="transmembrane region" description="Helical" evidence="7">
    <location>
        <begin position="386"/>
        <end position="406"/>
    </location>
</feature>
<feature type="transmembrane region" description="Helical" evidence="7">
    <location>
        <begin position="418"/>
        <end position="439"/>
    </location>
</feature>
<dbReference type="PANTHER" id="PTHR33406">
    <property type="entry name" value="MEMBRANE PROTEIN MJ1562-RELATED"/>
    <property type="match status" value="1"/>
</dbReference>
<feature type="transmembrane region" description="Helical" evidence="7">
    <location>
        <begin position="345"/>
        <end position="366"/>
    </location>
</feature>
<dbReference type="PROSITE" id="PS50156">
    <property type="entry name" value="SSD"/>
    <property type="match status" value="2"/>
</dbReference>
<feature type="transmembrane region" description="Helical" evidence="7">
    <location>
        <begin position="700"/>
        <end position="722"/>
    </location>
</feature>
<evidence type="ECO:0000256" key="7">
    <source>
        <dbReference type="SAM" id="Phobius"/>
    </source>
</evidence>
<dbReference type="Proteomes" id="UP000177583">
    <property type="component" value="Unassembled WGS sequence"/>
</dbReference>
<organism evidence="9 10">
    <name type="scientific">Candidatus Lambdaproteobacteria bacterium RIFOXYD2_FULL_56_26</name>
    <dbReference type="NCBI Taxonomy" id="1817773"/>
    <lineage>
        <taxon>Bacteria</taxon>
        <taxon>Pseudomonadati</taxon>
        <taxon>Pseudomonadota</taxon>
        <taxon>Candidatus Lambdaproteobacteria</taxon>
    </lineage>
</organism>
<evidence type="ECO:0000256" key="4">
    <source>
        <dbReference type="ARBA" id="ARBA00022989"/>
    </source>
</evidence>
<evidence type="ECO:0000256" key="6">
    <source>
        <dbReference type="SAM" id="MobiDB-lite"/>
    </source>
</evidence>
<feature type="transmembrane region" description="Helical" evidence="7">
    <location>
        <begin position="774"/>
        <end position="795"/>
    </location>
</feature>
<comment type="caution">
    <text evidence="9">The sequence shown here is derived from an EMBL/GenBank/DDBJ whole genome shotgun (WGS) entry which is preliminary data.</text>
</comment>
<feature type="domain" description="SSD" evidence="8">
    <location>
        <begin position="699"/>
        <end position="825"/>
    </location>
</feature>
<feature type="transmembrane region" description="Helical" evidence="7">
    <location>
        <begin position="470"/>
        <end position="489"/>
    </location>
</feature>
<evidence type="ECO:0000313" key="9">
    <source>
        <dbReference type="EMBL" id="OGH00776.1"/>
    </source>
</evidence>
<dbReference type="Gene3D" id="1.20.1640.10">
    <property type="entry name" value="Multidrug efflux transporter AcrB transmembrane domain"/>
    <property type="match status" value="2"/>
</dbReference>
<evidence type="ECO:0000256" key="3">
    <source>
        <dbReference type="ARBA" id="ARBA00022692"/>
    </source>
</evidence>
<keyword evidence="2" id="KW-1003">Cell membrane</keyword>
<sequence length="832" mass="92168">MFRRFIDAWAEFVVEKRVLLLLGSLVCAVLVFAPMKNLYFDNSNEMWFLENDPALGDYDKLSTYFGDNEYFMIGIEARPGETVFSKDYIQMTYELTDFLENHDFLQAVHFSELTRSRNVEKFKVEPNQPTALGDFSNSGFGDEGFQTPGEAAPKADEPKRDHPIRAVTKVQSLTTYQATKAKGDSLDVIDLFPDNSAEFTGSDEELAKAAKLMESETLAQDFLLTKDFKNAMISVRTTYLKGTVDHHVALVAQTKAFIQEKGYEAKGFKFHYTGNPDISASFFNASMADQGLTLPLMFLLIILVLITSFRTLAGLTLPLLVVVGSVLTAMSFLAWLGWALNMLNVTLPIILMTAGIGDSVHVLVEFYHFRAKGLSPKESAKSTVKLVFVPCLNTSITTALGFLSIATSKLAPLQEFGLVAGFGVMAAFVITMTLLPALISFSKAENSKEIAEEGKVARMTHKLTELNLKYAKVIVAGAILSSLVALFFASKVEVNANFVDYFKKDAPMRQDLDYFNDTYKGGFYLEFILDSGKDKGILDPAYLKKALEFQSWAESLDGAGKANSLLNMLMQFNQAMHGDDPAWKILPDSSDLAAQYLLLYSNSSPTEDLTDLKTFDERKMRMSLRLVNRPTNQMKVFVQEIQDKVDRDYKDLGITITGMPVLYNNMDSYILEGIVRSFVLSFVSISLCFLVLLRSVKYGLLAMVPALFPILLAGGLMGALGIHLNMAAMIIAAVTFGIAVDNTIHIMSRYIHVRKGGGTRKESIDAAVTETGKALTFTTMILFFGFSILMLSTFVPNIHLGLFGALILAVALLSSLTLLPAMIFLQKHKIHH</sequence>
<reference evidence="9 10" key="1">
    <citation type="journal article" date="2016" name="Nat. Commun.">
        <title>Thousands of microbial genomes shed light on interconnected biogeochemical processes in an aquifer system.</title>
        <authorList>
            <person name="Anantharaman K."/>
            <person name="Brown C.T."/>
            <person name="Hug L.A."/>
            <person name="Sharon I."/>
            <person name="Castelle C.J."/>
            <person name="Probst A.J."/>
            <person name="Thomas B.C."/>
            <person name="Singh A."/>
            <person name="Wilkins M.J."/>
            <person name="Karaoz U."/>
            <person name="Brodie E.L."/>
            <person name="Williams K.H."/>
            <person name="Hubbard S.S."/>
            <person name="Banfield J.F."/>
        </authorList>
    </citation>
    <scope>NUCLEOTIDE SEQUENCE [LARGE SCALE GENOMIC DNA]</scope>
</reference>
<keyword evidence="4 7" id="KW-1133">Transmembrane helix</keyword>
<comment type="subcellular location">
    <subcellularLocation>
        <location evidence="1">Cell membrane</location>
        <topology evidence="1">Multi-pass membrane protein</topology>
    </subcellularLocation>
</comment>
<dbReference type="EMBL" id="MFNF01000042">
    <property type="protein sequence ID" value="OGH00776.1"/>
    <property type="molecule type" value="Genomic_DNA"/>
</dbReference>
<feature type="transmembrane region" description="Helical" evidence="7">
    <location>
        <begin position="728"/>
        <end position="753"/>
    </location>
</feature>
<feature type="transmembrane region" description="Helical" evidence="7">
    <location>
        <begin position="319"/>
        <end position="339"/>
    </location>
</feature>
<dbReference type="SUPFAM" id="SSF82866">
    <property type="entry name" value="Multidrug efflux transporter AcrB transmembrane domain"/>
    <property type="match status" value="2"/>
</dbReference>
<accession>A0A1F6GRG8</accession>
<feature type="region of interest" description="Disordered" evidence="6">
    <location>
        <begin position="127"/>
        <end position="160"/>
    </location>
</feature>
<protein>
    <recommendedName>
        <fullName evidence="8">SSD domain-containing protein</fullName>
    </recommendedName>
</protein>
<feature type="domain" description="SSD" evidence="8">
    <location>
        <begin position="319"/>
        <end position="441"/>
    </location>
</feature>
<proteinExistence type="predicted"/>
<feature type="transmembrane region" description="Helical" evidence="7">
    <location>
        <begin position="292"/>
        <end position="312"/>
    </location>
</feature>
<dbReference type="PANTHER" id="PTHR33406:SF13">
    <property type="entry name" value="MEMBRANE PROTEIN YDFJ"/>
    <property type="match status" value="1"/>
</dbReference>
<keyword evidence="5 7" id="KW-0472">Membrane</keyword>
<dbReference type="InterPro" id="IPR000731">
    <property type="entry name" value="SSD"/>
</dbReference>
<feature type="transmembrane region" description="Helical" evidence="7">
    <location>
        <begin position="18"/>
        <end position="35"/>
    </location>
</feature>
<evidence type="ECO:0000256" key="5">
    <source>
        <dbReference type="ARBA" id="ARBA00023136"/>
    </source>
</evidence>
<evidence type="ECO:0000313" key="10">
    <source>
        <dbReference type="Proteomes" id="UP000177583"/>
    </source>
</evidence>
<evidence type="ECO:0000256" key="2">
    <source>
        <dbReference type="ARBA" id="ARBA00022475"/>
    </source>
</evidence>
<evidence type="ECO:0000259" key="8">
    <source>
        <dbReference type="PROSITE" id="PS50156"/>
    </source>
</evidence>
<dbReference type="InterPro" id="IPR050545">
    <property type="entry name" value="Mycobact_MmpL"/>
</dbReference>
<feature type="compositionally biased region" description="Polar residues" evidence="6">
    <location>
        <begin position="127"/>
        <end position="139"/>
    </location>
</feature>
<gene>
    <name evidence="9" type="ORF">A2557_03635</name>
</gene>
<feature type="transmembrane region" description="Helical" evidence="7">
    <location>
        <begin position="801"/>
        <end position="825"/>
    </location>
</feature>
<name>A0A1F6GRG8_9PROT</name>
<evidence type="ECO:0000256" key="1">
    <source>
        <dbReference type="ARBA" id="ARBA00004651"/>
    </source>
</evidence>
<dbReference type="GO" id="GO:0005886">
    <property type="term" value="C:plasma membrane"/>
    <property type="evidence" value="ECO:0007669"/>
    <property type="project" value="UniProtKB-SubCell"/>
</dbReference>
<feature type="transmembrane region" description="Helical" evidence="7">
    <location>
        <begin position="674"/>
        <end position="693"/>
    </location>
</feature>
<dbReference type="Pfam" id="PF03176">
    <property type="entry name" value="MMPL"/>
    <property type="match status" value="2"/>
</dbReference>
<keyword evidence="3 7" id="KW-0812">Transmembrane</keyword>
<dbReference type="AlphaFoldDB" id="A0A1F6GRG8"/>
<dbReference type="InterPro" id="IPR004869">
    <property type="entry name" value="MMPL_dom"/>
</dbReference>